<dbReference type="EMBL" id="JQJC01000012">
    <property type="protein sequence ID" value="KGN95042.1"/>
    <property type="molecule type" value="Genomic_DNA"/>
</dbReference>
<dbReference type="Proteomes" id="UP000030136">
    <property type="component" value="Unassembled WGS sequence"/>
</dbReference>
<keyword evidence="4 5" id="KW-0472">Membrane</keyword>
<evidence type="ECO:0000313" key="7">
    <source>
        <dbReference type="EMBL" id="KGN95042.1"/>
    </source>
</evidence>
<feature type="transmembrane region" description="Helical" evidence="5">
    <location>
        <begin position="174"/>
        <end position="192"/>
    </location>
</feature>
<proteinExistence type="predicted"/>
<dbReference type="PANTHER" id="PTHR43731:SF26">
    <property type="entry name" value="RHOMBOID-LIKE PROTEIN 10, CHLOROPLASTIC"/>
    <property type="match status" value="1"/>
</dbReference>
<dbReference type="Pfam" id="PF01694">
    <property type="entry name" value="Rhomboid"/>
    <property type="match status" value="1"/>
</dbReference>
<dbReference type="SUPFAM" id="SSF144091">
    <property type="entry name" value="Rhomboid-like"/>
    <property type="match status" value="1"/>
</dbReference>
<feature type="transmembrane region" description="Helical" evidence="5">
    <location>
        <begin position="21"/>
        <end position="42"/>
    </location>
</feature>
<feature type="transmembrane region" description="Helical" evidence="5">
    <location>
        <begin position="103"/>
        <end position="122"/>
    </location>
</feature>
<dbReference type="GO" id="GO:0016020">
    <property type="term" value="C:membrane"/>
    <property type="evidence" value="ECO:0007669"/>
    <property type="project" value="UniProtKB-SubCell"/>
</dbReference>
<evidence type="ECO:0000259" key="6">
    <source>
        <dbReference type="Pfam" id="PF01694"/>
    </source>
</evidence>
<evidence type="ECO:0000256" key="5">
    <source>
        <dbReference type="SAM" id="Phobius"/>
    </source>
</evidence>
<organism evidence="7 8">
    <name type="scientific">Porphyromonas crevioricanis</name>
    <dbReference type="NCBI Taxonomy" id="393921"/>
    <lineage>
        <taxon>Bacteria</taxon>
        <taxon>Pseudomonadati</taxon>
        <taxon>Bacteroidota</taxon>
        <taxon>Bacteroidia</taxon>
        <taxon>Bacteroidales</taxon>
        <taxon>Porphyromonadaceae</taxon>
        <taxon>Porphyromonas</taxon>
    </lineage>
</organism>
<comment type="caution">
    <text evidence="7">The sequence shown here is derived from an EMBL/GenBank/DDBJ whole genome shotgun (WGS) entry which is preliminary data.</text>
</comment>
<feature type="transmembrane region" description="Helical" evidence="5">
    <location>
        <begin position="78"/>
        <end position="96"/>
    </location>
</feature>
<evidence type="ECO:0000256" key="1">
    <source>
        <dbReference type="ARBA" id="ARBA00004141"/>
    </source>
</evidence>
<feature type="transmembrane region" description="Helical" evidence="5">
    <location>
        <begin position="198"/>
        <end position="219"/>
    </location>
</feature>
<dbReference type="InterPro" id="IPR035952">
    <property type="entry name" value="Rhomboid-like_sf"/>
</dbReference>
<dbReference type="AlphaFoldDB" id="A0AB34PGL3"/>
<sequence length="273" mass="30570">MVPISKSRIQDRFRKSFGTKLEALIGIQCLIWLLMLVLSLIIGSTKWVGEWLGLLPDFESLSHRLWGLFSYMWLHNSLWHLGINCCLLFLIGQLFIRQYSSKYLWISFTCGGILGGGFYVLGYNLLHLGLGMGLLSQPLLGSSAAVLSLLFAASFGKPALSIHIPFWGRAQLKHIGYVAGMLVLLEFIWGIVHPTSSHLGSGMAHLGGCLGGLLPAWLLRRTIRSSSTIRRTVKKRDKEDILNKIRHSGYSSLNKEEKEILLKDKKDGFEKTS</sequence>
<dbReference type="PANTHER" id="PTHR43731">
    <property type="entry name" value="RHOMBOID PROTEASE"/>
    <property type="match status" value="1"/>
</dbReference>
<evidence type="ECO:0000256" key="4">
    <source>
        <dbReference type="ARBA" id="ARBA00023136"/>
    </source>
</evidence>
<evidence type="ECO:0000256" key="2">
    <source>
        <dbReference type="ARBA" id="ARBA00022692"/>
    </source>
</evidence>
<keyword evidence="3 5" id="KW-1133">Transmembrane helix</keyword>
<keyword evidence="2 5" id="KW-0812">Transmembrane</keyword>
<dbReference type="RefSeq" id="WP_036889811.1">
    <property type="nucleotide sequence ID" value="NZ_JQJC01000012.1"/>
</dbReference>
<feature type="transmembrane region" description="Helical" evidence="5">
    <location>
        <begin position="134"/>
        <end position="153"/>
    </location>
</feature>
<comment type="subcellular location">
    <subcellularLocation>
        <location evidence="1">Membrane</location>
        <topology evidence="1">Multi-pass membrane protein</topology>
    </subcellularLocation>
</comment>
<gene>
    <name evidence="7" type="ORF">HQ38_04440</name>
</gene>
<evidence type="ECO:0000313" key="8">
    <source>
        <dbReference type="Proteomes" id="UP000030136"/>
    </source>
</evidence>
<feature type="domain" description="Peptidase S54 rhomboid" evidence="6">
    <location>
        <begin position="63"/>
        <end position="221"/>
    </location>
</feature>
<reference evidence="7 8" key="1">
    <citation type="submission" date="2014-08" db="EMBL/GenBank/DDBJ databases">
        <title>Porphyromonas crevioricanis strain:COT-253_OH1447 Genome sequencing.</title>
        <authorList>
            <person name="Wallis C."/>
            <person name="Deusch O."/>
            <person name="O'Flynn C."/>
            <person name="Davis I."/>
            <person name="Jospin G."/>
            <person name="Darling A.E."/>
            <person name="Coil D.A."/>
            <person name="Alexiev A."/>
            <person name="Horsfall A."/>
            <person name="Kirkwood N."/>
            <person name="Harris S."/>
            <person name="Eisen J.A."/>
        </authorList>
    </citation>
    <scope>NUCLEOTIDE SEQUENCE [LARGE SCALE GENOMIC DNA]</scope>
    <source>
        <strain evidence="8">COT-253 OH1447</strain>
    </source>
</reference>
<protein>
    <recommendedName>
        <fullName evidence="6">Peptidase S54 rhomboid domain-containing protein</fullName>
    </recommendedName>
</protein>
<dbReference type="InterPro" id="IPR022764">
    <property type="entry name" value="Peptidase_S54_rhomboid_dom"/>
</dbReference>
<dbReference type="InterPro" id="IPR050925">
    <property type="entry name" value="Rhomboid_protease_S54"/>
</dbReference>
<dbReference type="Gene3D" id="1.20.1540.10">
    <property type="entry name" value="Rhomboid-like"/>
    <property type="match status" value="1"/>
</dbReference>
<evidence type="ECO:0000256" key="3">
    <source>
        <dbReference type="ARBA" id="ARBA00022989"/>
    </source>
</evidence>
<accession>A0AB34PGL3</accession>
<dbReference type="GO" id="GO:0004252">
    <property type="term" value="F:serine-type endopeptidase activity"/>
    <property type="evidence" value="ECO:0007669"/>
    <property type="project" value="InterPro"/>
</dbReference>
<name>A0AB34PGL3_9PORP</name>